<organism evidence="1 2">
    <name type="scientific">Plasmodium ovale wallikeri</name>
    <dbReference type="NCBI Taxonomy" id="864142"/>
    <lineage>
        <taxon>Eukaryota</taxon>
        <taxon>Sar</taxon>
        <taxon>Alveolata</taxon>
        <taxon>Apicomplexa</taxon>
        <taxon>Aconoidasida</taxon>
        <taxon>Haemosporida</taxon>
        <taxon>Plasmodiidae</taxon>
        <taxon>Plasmodium</taxon>
        <taxon>Plasmodium (Plasmodium)</taxon>
    </lineage>
</organism>
<accession>A0A1A8YRJ4</accession>
<gene>
    <name evidence="1" type="ORF">POVWA2_019010</name>
</gene>
<evidence type="ECO:0000313" key="2">
    <source>
        <dbReference type="Proteomes" id="UP000078550"/>
    </source>
</evidence>
<dbReference type="EMBL" id="FLRE01000075">
    <property type="protein sequence ID" value="SBT34257.1"/>
    <property type="molecule type" value="Genomic_DNA"/>
</dbReference>
<dbReference type="AlphaFoldDB" id="A0A1A8YRJ4"/>
<evidence type="ECO:0000313" key="1">
    <source>
        <dbReference type="EMBL" id="SBT34257.1"/>
    </source>
</evidence>
<proteinExistence type="predicted"/>
<sequence>MKDEPPSPGAGERRFGEVEGNFILLPRELSFSPPTPVQPFLRPAFQPFIRSAHQPIILPSLSIFISISSTW</sequence>
<reference evidence="2" key="1">
    <citation type="submission" date="2016-05" db="EMBL/GenBank/DDBJ databases">
        <authorList>
            <person name="Naeem Raeece"/>
        </authorList>
    </citation>
    <scope>NUCLEOTIDE SEQUENCE [LARGE SCALE GENOMIC DNA]</scope>
</reference>
<name>A0A1A8YRJ4_PLAOA</name>
<protein>
    <submittedName>
        <fullName evidence="1">Uncharacterized protein</fullName>
    </submittedName>
</protein>
<dbReference type="Proteomes" id="UP000078550">
    <property type="component" value="Unassembled WGS sequence"/>
</dbReference>